<dbReference type="AlphaFoldDB" id="A0A5N8VXC8"/>
<dbReference type="SUPFAM" id="SSF52096">
    <property type="entry name" value="ClpP/crotonase"/>
    <property type="match status" value="1"/>
</dbReference>
<keyword evidence="1" id="KW-0413">Isomerase</keyword>
<dbReference type="Pfam" id="PF00378">
    <property type="entry name" value="ECH_1"/>
    <property type="match status" value="1"/>
</dbReference>
<dbReference type="PANTHER" id="PTHR11941">
    <property type="entry name" value="ENOYL-COA HYDRATASE-RELATED"/>
    <property type="match status" value="1"/>
</dbReference>
<dbReference type="NCBIfam" id="NF042431">
    <property type="entry name" value="EnCoAhydt_DpgB"/>
    <property type="match status" value="1"/>
</dbReference>
<dbReference type="InterPro" id="IPR001753">
    <property type="entry name" value="Enoyl-CoA_hydra/iso"/>
</dbReference>
<name>A0A5N8VXC8_9ACTN</name>
<dbReference type="CDD" id="cd06558">
    <property type="entry name" value="crotonase-like"/>
    <property type="match status" value="1"/>
</dbReference>
<dbReference type="GO" id="GO:0006635">
    <property type="term" value="P:fatty acid beta-oxidation"/>
    <property type="evidence" value="ECO:0007669"/>
    <property type="project" value="TreeGrafter"/>
</dbReference>
<dbReference type="InterPro" id="IPR029045">
    <property type="entry name" value="ClpP/crotonase-like_dom_sf"/>
</dbReference>
<keyword evidence="2" id="KW-1185">Reference proteome</keyword>
<gene>
    <name evidence="1" type="ORF">FNH04_06615</name>
</gene>
<accession>A0A5N8VXC8</accession>
<dbReference type="InterPro" id="IPR053545">
    <property type="entry name" value="Enoyl-CoA_hydratase-like"/>
</dbReference>
<dbReference type="Gene3D" id="3.90.226.10">
    <property type="entry name" value="2-enoyl-CoA Hydratase, Chain A, domain 1"/>
    <property type="match status" value="1"/>
</dbReference>
<protein>
    <submittedName>
        <fullName evidence="1">Enoyl-CoA hydratase/isomerase family protein</fullName>
    </submittedName>
</protein>
<evidence type="ECO:0000313" key="2">
    <source>
        <dbReference type="Proteomes" id="UP000326979"/>
    </source>
</evidence>
<dbReference type="Proteomes" id="UP000326979">
    <property type="component" value="Unassembled WGS sequence"/>
</dbReference>
<dbReference type="EMBL" id="VJZE01000026">
    <property type="protein sequence ID" value="MPY39599.1"/>
    <property type="molecule type" value="Genomic_DNA"/>
</dbReference>
<proteinExistence type="predicted"/>
<evidence type="ECO:0000313" key="1">
    <source>
        <dbReference type="EMBL" id="MPY39599.1"/>
    </source>
</evidence>
<organism evidence="1 2">
    <name type="scientific">Streptomyces phyllanthi</name>
    <dbReference type="NCBI Taxonomy" id="1803180"/>
    <lineage>
        <taxon>Bacteria</taxon>
        <taxon>Bacillati</taxon>
        <taxon>Actinomycetota</taxon>
        <taxon>Actinomycetes</taxon>
        <taxon>Kitasatosporales</taxon>
        <taxon>Streptomycetaceae</taxon>
        <taxon>Streptomyces</taxon>
    </lineage>
</organism>
<dbReference type="PANTHER" id="PTHR11941:SF54">
    <property type="entry name" value="ENOYL-COA HYDRATASE, MITOCHONDRIAL"/>
    <property type="match status" value="1"/>
</dbReference>
<dbReference type="GO" id="GO:0016853">
    <property type="term" value="F:isomerase activity"/>
    <property type="evidence" value="ECO:0007669"/>
    <property type="project" value="UniProtKB-KW"/>
</dbReference>
<reference evidence="1 2" key="1">
    <citation type="submission" date="2019-07" db="EMBL/GenBank/DDBJ databases">
        <title>New species of Amycolatopsis and Streptomyces.</title>
        <authorList>
            <person name="Duangmal K."/>
            <person name="Teo W.F.A."/>
            <person name="Lipun K."/>
        </authorList>
    </citation>
    <scope>NUCLEOTIDE SEQUENCE [LARGE SCALE GENOMIC DNA]</scope>
    <source>
        <strain evidence="1 2">TISTR 2346</strain>
    </source>
</reference>
<sequence length="224" mass="23929">MVTRERDDLVIRVDGRRPLSAELVAAFEVLCDRVEDRADRNTVIMHVSGAPGEPSNEALTIALVSKWERALRRFERLPAATVAVASDECGGVALEALLATDYRIGTASLRLLMARRALVTWPGMALYRIVRQAGSAAARRAVLLGIPITAADAVATGLIDELTVDTQAALTAAMELAEAIPGPELAIRRQLMHDAPAVSFEEALGAHLAACERALRLSSAEAGR</sequence>
<comment type="caution">
    <text evidence="1">The sequence shown here is derived from an EMBL/GenBank/DDBJ whole genome shotgun (WGS) entry which is preliminary data.</text>
</comment>